<reference evidence="1 2" key="1">
    <citation type="submission" date="2020-04" db="EMBL/GenBank/DDBJ databases">
        <title>Paenibacillus algicola sp. nov., a novel marine bacterium producing alginate lyase.</title>
        <authorList>
            <person name="Huang H."/>
        </authorList>
    </citation>
    <scope>NUCLEOTIDE SEQUENCE [LARGE SCALE GENOMIC DNA]</scope>
    <source>
        <strain evidence="1 2">L7-75</strain>
    </source>
</reference>
<keyword evidence="2" id="KW-1185">Reference proteome</keyword>
<accession>A0A848MA46</accession>
<evidence type="ECO:0000313" key="1">
    <source>
        <dbReference type="EMBL" id="NMO97466.1"/>
    </source>
</evidence>
<organism evidence="1 2">
    <name type="scientific">Paenibacillus lemnae</name>
    <dbReference type="NCBI Taxonomy" id="1330551"/>
    <lineage>
        <taxon>Bacteria</taxon>
        <taxon>Bacillati</taxon>
        <taxon>Bacillota</taxon>
        <taxon>Bacilli</taxon>
        <taxon>Bacillales</taxon>
        <taxon>Paenibacillaceae</taxon>
        <taxon>Paenibacillus</taxon>
    </lineage>
</organism>
<evidence type="ECO:0000313" key="2">
    <source>
        <dbReference type="Proteomes" id="UP000565468"/>
    </source>
</evidence>
<protein>
    <submittedName>
        <fullName evidence="1">Helix-turn-helix domain-containing protein</fullName>
    </submittedName>
</protein>
<dbReference type="Proteomes" id="UP000565468">
    <property type="component" value="Unassembled WGS sequence"/>
</dbReference>
<comment type="caution">
    <text evidence="1">The sequence shown here is derived from an EMBL/GenBank/DDBJ whole genome shotgun (WGS) entry which is preliminary data.</text>
</comment>
<dbReference type="EMBL" id="JABBPN010000018">
    <property type="protein sequence ID" value="NMO97466.1"/>
    <property type="molecule type" value="Genomic_DNA"/>
</dbReference>
<dbReference type="RefSeq" id="WP_169506252.1">
    <property type="nucleotide sequence ID" value="NZ_JABBPN010000018.1"/>
</dbReference>
<dbReference type="AlphaFoldDB" id="A0A848MA46"/>
<proteinExistence type="predicted"/>
<gene>
    <name evidence="1" type="ORF">HII30_17000</name>
</gene>
<name>A0A848MA46_PAELE</name>
<sequence length="123" mass="14676">MSDQPSEEAMRNLYQFLGRVLPKYLGTEIREEQRRDAKELNSEPDRHRSFLSREELPNNLSAKDIHQFTNIKLRTVYDLMNKSPECGGIPSFRIGKPLLSDREEFLRWWDETKEKGRKWPSHK</sequence>